<evidence type="ECO:0000256" key="7">
    <source>
        <dbReference type="ARBA" id="ARBA00022989"/>
    </source>
</evidence>
<evidence type="ECO:0000256" key="2">
    <source>
        <dbReference type="ARBA" id="ARBA00004167"/>
    </source>
</evidence>
<keyword evidence="8" id="KW-0560">Oxidoreductase</keyword>
<name>A0A078HE58_BRANA</name>
<evidence type="ECO:0000256" key="5">
    <source>
        <dbReference type="ARBA" id="ARBA00022692"/>
    </source>
</evidence>
<keyword evidence="10" id="KW-0472">Membrane</keyword>
<evidence type="ECO:0000256" key="9">
    <source>
        <dbReference type="ARBA" id="ARBA00023033"/>
    </source>
</evidence>
<dbReference type="AlphaFoldDB" id="A0A078HE58"/>
<evidence type="ECO:0000313" key="12">
    <source>
        <dbReference type="EMBL" id="CDY36061.1"/>
    </source>
</evidence>
<sequence>MVIVSSASVAHEIFRAHDANISSRGPPPIDDSLFAGSTSFISSPYGDHWKFMKKVLVTKLLGPQALERSRDVRAMSWTGFMQGCLIKRGRKRVLRSLKKW</sequence>
<proteinExistence type="inferred from homology"/>
<organism evidence="12 13">
    <name type="scientific">Brassica napus</name>
    <name type="common">Rape</name>
    <dbReference type="NCBI Taxonomy" id="3708"/>
    <lineage>
        <taxon>Eukaryota</taxon>
        <taxon>Viridiplantae</taxon>
        <taxon>Streptophyta</taxon>
        <taxon>Embryophyta</taxon>
        <taxon>Tracheophyta</taxon>
        <taxon>Spermatophyta</taxon>
        <taxon>Magnoliopsida</taxon>
        <taxon>eudicotyledons</taxon>
        <taxon>Gunneridae</taxon>
        <taxon>Pentapetalae</taxon>
        <taxon>rosids</taxon>
        <taxon>malvids</taxon>
        <taxon>Brassicales</taxon>
        <taxon>Brassicaceae</taxon>
        <taxon>Brassiceae</taxon>
        <taxon>Brassica</taxon>
    </lineage>
</organism>
<dbReference type="EMBL" id="LK032366">
    <property type="protein sequence ID" value="CDY36061.1"/>
    <property type="molecule type" value="Genomic_DNA"/>
</dbReference>
<evidence type="ECO:0000256" key="8">
    <source>
        <dbReference type="ARBA" id="ARBA00023002"/>
    </source>
</evidence>
<protein>
    <submittedName>
        <fullName evidence="11">(rape) hypothetical protein</fullName>
    </submittedName>
    <submittedName>
        <fullName evidence="12">BnaC03g41370D protein</fullName>
    </submittedName>
</protein>
<reference evidence="12" key="2">
    <citation type="submission" date="2014-06" db="EMBL/GenBank/DDBJ databases">
        <authorList>
            <person name="Genoscope - CEA"/>
        </authorList>
    </citation>
    <scope>NUCLEOTIDE SEQUENCE</scope>
</reference>
<keyword evidence="7" id="KW-1133">Transmembrane helix</keyword>
<dbReference type="GO" id="GO:0016705">
    <property type="term" value="F:oxidoreductase activity, acting on paired donors, with incorporation or reduction of molecular oxygen"/>
    <property type="evidence" value="ECO:0007669"/>
    <property type="project" value="InterPro"/>
</dbReference>
<dbReference type="InterPro" id="IPR036396">
    <property type="entry name" value="Cyt_P450_sf"/>
</dbReference>
<dbReference type="EMBL" id="HG994367">
    <property type="protein sequence ID" value="CAF1705188.1"/>
    <property type="molecule type" value="Genomic_DNA"/>
</dbReference>
<dbReference type="Proteomes" id="UP001295469">
    <property type="component" value="Chromosome C03"/>
</dbReference>
<evidence type="ECO:0000313" key="11">
    <source>
        <dbReference type="EMBL" id="CAF1705188.1"/>
    </source>
</evidence>
<keyword evidence="6" id="KW-0479">Metal-binding</keyword>
<keyword evidence="9" id="KW-0503">Monooxygenase</keyword>
<evidence type="ECO:0000313" key="13">
    <source>
        <dbReference type="Proteomes" id="UP000028999"/>
    </source>
</evidence>
<evidence type="ECO:0000256" key="1">
    <source>
        <dbReference type="ARBA" id="ARBA00001971"/>
    </source>
</evidence>
<dbReference type="STRING" id="3708.A0A078HE58"/>
<accession>A0A078HE58</accession>
<keyword evidence="4" id="KW-0349">Heme</keyword>
<dbReference type="SUPFAM" id="SSF48264">
    <property type="entry name" value="Cytochrome P450"/>
    <property type="match status" value="1"/>
</dbReference>
<reference evidence="11" key="3">
    <citation type="submission" date="2021-01" db="EMBL/GenBank/DDBJ databases">
        <authorList>
            <consortium name="Genoscope - CEA"/>
            <person name="William W."/>
        </authorList>
    </citation>
    <scope>NUCLEOTIDE SEQUENCE</scope>
</reference>
<dbReference type="Gramene" id="CDY36061">
    <property type="protein sequence ID" value="CDY36061"/>
    <property type="gene ID" value="GSBRNA2T00059888001"/>
</dbReference>
<dbReference type="GO" id="GO:0020037">
    <property type="term" value="F:heme binding"/>
    <property type="evidence" value="ECO:0007669"/>
    <property type="project" value="InterPro"/>
</dbReference>
<evidence type="ECO:0000256" key="6">
    <source>
        <dbReference type="ARBA" id="ARBA00022723"/>
    </source>
</evidence>
<keyword evidence="13" id="KW-1185">Reference proteome</keyword>
<gene>
    <name evidence="12" type="primary">BnaC03g41370D</name>
    <name evidence="11" type="ORF">DARMORV10_C03P50890.1</name>
    <name evidence="12" type="ORF">GSBRNA2T00059888001</name>
</gene>
<dbReference type="Gene3D" id="1.10.630.10">
    <property type="entry name" value="Cytochrome P450"/>
    <property type="match status" value="1"/>
</dbReference>
<evidence type="ECO:0000256" key="10">
    <source>
        <dbReference type="ARBA" id="ARBA00023136"/>
    </source>
</evidence>
<comment type="subcellular location">
    <subcellularLocation>
        <location evidence="2">Membrane</location>
        <topology evidence="2">Single-pass membrane protein</topology>
    </subcellularLocation>
</comment>
<evidence type="ECO:0000256" key="4">
    <source>
        <dbReference type="ARBA" id="ARBA00022617"/>
    </source>
</evidence>
<dbReference type="GO" id="GO:0016020">
    <property type="term" value="C:membrane"/>
    <property type="evidence" value="ECO:0007669"/>
    <property type="project" value="UniProtKB-SubCell"/>
</dbReference>
<dbReference type="InterPro" id="IPR051103">
    <property type="entry name" value="Plant_metabolite_P450s"/>
</dbReference>
<dbReference type="PANTHER" id="PTHR24298:SF819">
    <property type="entry name" value="CYTOCHROME P450, FAMILY 705, SUBFAMILY A, POLYPEPTIDE 15-RELATED"/>
    <property type="match status" value="1"/>
</dbReference>
<comment type="cofactor">
    <cofactor evidence="1">
        <name>heme</name>
        <dbReference type="ChEBI" id="CHEBI:30413"/>
    </cofactor>
</comment>
<dbReference type="Proteomes" id="UP000028999">
    <property type="component" value="Unassembled WGS sequence"/>
</dbReference>
<reference evidence="12 13" key="1">
    <citation type="journal article" date="2014" name="Science">
        <title>Plant genetics. Early allopolyploid evolution in the post-Neolithic Brassica napus oilseed genome.</title>
        <authorList>
            <person name="Chalhoub B."/>
            <person name="Denoeud F."/>
            <person name="Liu S."/>
            <person name="Parkin I.A."/>
            <person name="Tang H."/>
            <person name="Wang X."/>
            <person name="Chiquet J."/>
            <person name="Belcram H."/>
            <person name="Tong C."/>
            <person name="Samans B."/>
            <person name="Correa M."/>
            <person name="Da Silva C."/>
            <person name="Just J."/>
            <person name="Falentin C."/>
            <person name="Koh C.S."/>
            <person name="Le Clainche I."/>
            <person name="Bernard M."/>
            <person name="Bento P."/>
            <person name="Noel B."/>
            <person name="Labadie K."/>
            <person name="Alberti A."/>
            <person name="Charles M."/>
            <person name="Arnaud D."/>
            <person name="Guo H."/>
            <person name="Daviaud C."/>
            <person name="Alamery S."/>
            <person name="Jabbari K."/>
            <person name="Zhao M."/>
            <person name="Edger P.P."/>
            <person name="Chelaifa H."/>
            <person name="Tack D."/>
            <person name="Lassalle G."/>
            <person name="Mestiri I."/>
            <person name="Schnel N."/>
            <person name="Le Paslier M.C."/>
            <person name="Fan G."/>
            <person name="Renault V."/>
            <person name="Bayer P.E."/>
            <person name="Golicz A.A."/>
            <person name="Manoli S."/>
            <person name="Lee T.H."/>
            <person name="Thi V.H."/>
            <person name="Chalabi S."/>
            <person name="Hu Q."/>
            <person name="Fan C."/>
            <person name="Tollenaere R."/>
            <person name="Lu Y."/>
            <person name="Battail C."/>
            <person name="Shen J."/>
            <person name="Sidebottom C.H."/>
            <person name="Wang X."/>
            <person name="Canaguier A."/>
            <person name="Chauveau A."/>
            <person name="Berard A."/>
            <person name="Deniot G."/>
            <person name="Guan M."/>
            <person name="Liu Z."/>
            <person name="Sun F."/>
            <person name="Lim Y.P."/>
            <person name="Lyons E."/>
            <person name="Town C.D."/>
            <person name="Bancroft I."/>
            <person name="Wang X."/>
            <person name="Meng J."/>
            <person name="Ma J."/>
            <person name="Pires J.C."/>
            <person name="King G.J."/>
            <person name="Brunel D."/>
            <person name="Delourme R."/>
            <person name="Renard M."/>
            <person name="Aury J.M."/>
            <person name="Adams K.L."/>
            <person name="Batley J."/>
            <person name="Snowdon R.J."/>
            <person name="Tost J."/>
            <person name="Edwards D."/>
            <person name="Zhou Y."/>
            <person name="Hua W."/>
            <person name="Sharpe A.G."/>
            <person name="Paterson A.H."/>
            <person name="Guan C."/>
            <person name="Wincker P."/>
        </authorList>
    </citation>
    <scope>NUCLEOTIDE SEQUENCE [LARGE SCALE GENOMIC DNA]</scope>
    <source>
        <strain evidence="13">cv. Darmor-bzh</strain>
    </source>
</reference>
<keyword evidence="4" id="KW-0408">Iron</keyword>
<dbReference type="GO" id="GO:0004497">
    <property type="term" value="F:monooxygenase activity"/>
    <property type="evidence" value="ECO:0007669"/>
    <property type="project" value="UniProtKB-KW"/>
</dbReference>
<dbReference type="GO" id="GO:0005506">
    <property type="term" value="F:iron ion binding"/>
    <property type="evidence" value="ECO:0007669"/>
    <property type="project" value="InterPro"/>
</dbReference>
<dbReference type="PANTHER" id="PTHR24298">
    <property type="entry name" value="FLAVONOID 3'-MONOOXYGENASE-RELATED"/>
    <property type="match status" value="1"/>
</dbReference>
<evidence type="ECO:0000256" key="3">
    <source>
        <dbReference type="ARBA" id="ARBA00010617"/>
    </source>
</evidence>
<keyword evidence="5" id="KW-0812">Transmembrane</keyword>
<dbReference type="PaxDb" id="3708-A0A078HE58"/>
<comment type="similarity">
    <text evidence="3">Belongs to the cytochrome P450 family.</text>
</comment>